<dbReference type="PANTHER" id="PTHR30399">
    <property type="entry name" value="UNCHARACTERIZED PROTEIN YGJP"/>
    <property type="match status" value="1"/>
</dbReference>
<reference evidence="2 3" key="1">
    <citation type="submission" date="2018-05" db="EMBL/GenBank/DDBJ databases">
        <title>Genomic Encyclopedia of Type Strains, Phase IV (KMG-IV): sequencing the most valuable type-strain genomes for metagenomic binning, comparative biology and taxonomic classification.</title>
        <authorList>
            <person name="Goeker M."/>
        </authorList>
    </citation>
    <scope>NUCLEOTIDE SEQUENCE [LARGE SCALE GENOMIC DNA]</scope>
    <source>
        <strain evidence="2 3">DSM 28816</strain>
    </source>
</reference>
<organism evidence="2 3">
    <name type="scientific">Lachnotalea glycerini</name>
    <dbReference type="NCBI Taxonomy" id="1763509"/>
    <lineage>
        <taxon>Bacteria</taxon>
        <taxon>Bacillati</taxon>
        <taxon>Bacillota</taxon>
        <taxon>Clostridia</taxon>
        <taxon>Lachnospirales</taxon>
        <taxon>Lachnospiraceae</taxon>
        <taxon>Lachnotalea</taxon>
    </lineage>
</organism>
<dbReference type="Pfam" id="PF01863">
    <property type="entry name" value="YgjP-like"/>
    <property type="match status" value="1"/>
</dbReference>
<dbReference type="Gene3D" id="3.30.2010.10">
    <property type="entry name" value="Metalloproteases ('zincins'), catalytic domain"/>
    <property type="match status" value="1"/>
</dbReference>
<proteinExistence type="predicted"/>
<dbReference type="RefSeq" id="WP_110290832.1">
    <property type="nucleotide sequence ID" value="NZ_QICS01000003.1"/>
</dbReference>
<feature type="domain" description="YgjP-like metallopeptidase" evidence="1">
    <location>
        <begin position="27"/>
        <end position="239"/>
    </location>
</feature>
<dbReference type="AlphaFoldDB" id="A0A318ET00"/>
<sequence>MISNTEIRNVRCEQRVLEYQLTRKQVKNINLRVKPEGQVFVSASESVPVEFIDNFVKEKQEYIIRALNKYEENRKYVSFAPRQYVSGESFDILGKSLRLKVIQGKQESVTTDGVFIFLTLRNKENQKRKENLMNNWLKEMQTGTFDQISREIYQIFKKYDVEYPIVKVRYMTSRWGSCQPKRGVITLNSKLIEAPRNCIEYVVLHEFTHFIHPNHSKKFYDFVAMLMPDWKERKMELEKRL</sequence>
<evidence type="ECO:0000259" key="1">
    <source>
        <dbReference type="Pfam" id="PF01863"/>
    </source>
</evidence>
<name>A0A318ET00_9FIRM</name>
<evidence type="ECO:0000313" key="2">
    <source>
        <dbReference type="EMBL" id="PXV91697.1"/>
    </source>
</evidence>
<dbReference type="CDD" id="cd07344">
    <property type="entry name" value="M48_yhfN_like"/>
    <property type="match status" value="1"/>
</dbReference>
<evidence type="ECO:0000313" key="3">
    <source>
        <dbReference type="Proteomes" id="UP000247523"/>
    </source>
</evidence>
<dbReference type="EMBL" id="QICS01000003">
    <property type="protein sequence ID" value="PXV91697.1"/>
    <property type="molecule type" value="Genomic_DNA"/>
</dbReference>
<dbReference type="Proteomes" id="UP000247523">
    <property type="component" value="Unassembled WGS sequence"/>
</dbReference>
<comment type="caution">
    <text evidence="2">The sequence shown here is derived from an EMBL/GenBank/DDBJ whole genome shotgun (WGS) entry which is preliminary data.</text>
</comment>
<accession>A0A318ET00</accession>
<gene>
    <name evidence="2" type="ORF">C8E03_103258</name>
</gene>
<dbReference type="InterPro" id="IPR002725">
    <property type="entry name" value="YgjP-like_metallopeptidase"/>
</dbReference>
<dbReference type="InterPro" id="IPR053136">
    <property type="entry name" value="UTP_pyrophosphatase-like"/>
</dbReference>
<protein>
    <recommendedName>
        <fullName evidence="1">YgjP-like metallopeptidase domain-containing protein</fullName>
    </recommendedName>
</protein>
<dbReference type="PANTHER" id="PTHR30399:SF1">
    <property type="entry name" value="UTP PYROPHOSPHATASE"/>
    <property type="match status" value="1"/>
</dbReference>